<comment type="caution">
    <text evidence="1">The sequence shown here is derived from an EMBL/GenBank/DDBJ whole genome shotgun (WGS) entry which is preliminary data.</text>
</comment>
<name>A0AAV5W3S9_9BILA</name>
<dbReference type="AlphaFoldDB" id="A0AAV5W3S9"/>
<reference evidence="1" key="1">
    <citation type="submission" date="2023-10" db="EMBL/GenBank/DDBJ databases">
        <title>Genome assembly of Pristionchus species.</title>
        <authorList>
            <person name="Yoshida K."/>
            <person name="Sommer R.J."/>
        </authorList>
    </citation>
    <scope>NUCLEOTIDE SEQUENCE</scope>
    <source>
        <strain evidence="1">RS5133</strain>
    </source>
</reference>
<dbReference type="Proteomes" id="UP001432322">
    <property type="component" value="Unassembled WGS sequence"/>
</dbReference>
<organism evidence="1 2">
    <name type="scientific">Pristionchus fissidentatus</name>
    <dbReference type="NCBI Taxonomy" id="1538716"/>
    <lineage>
        <taxon>Eukaryota</taxon>
        <taxon>Metazoa</taxon>
        <taxon>Ecdysozoa</taxon>
        <taxon>Nematoda</taxon>
        <taxon>Chromadorea</taxon>
        <taxon>Rhabditida</taxon>
        <taxon>Rhabditina</taxon>
        <taxon>Diplogasteromorpha</taxon>
        <taxon>Diplogasteroidea</taxon>
        <taxon>Neodiplogasteridae</taxon>
        <taxon>Pristionchus</taxon>
    </lineage>
</organism>
<gene>
    <name evidence="1" type="ORF">PFISCL1PPCAC_17520</name>
</gene>
<dbReference type="EMBL" id="BTSY01000004">
    <property type="protein sequence ID" value="GMT26223.1"/>
    <property type="molecule type" value="Genomic_DNA"/>
</dbReference>
<proteinExistence type="predicted"/>
<sequence>MNFDAIFPTCSERPRNVYKAPLHPIFHHHCNVKRLIELADSFTLEAIPTAEQADLTHQLLSDIALKYVDKMTGDGNFLPDHEEYETEYSNLAWTGILVESRLPQLPFDFVNPFVAKY</sequence>
<evidence type="ECO:0000313" key="2">
    <source>
        <dbReference type="Proteomes" id="UP001432322"/>
    </source>
</evidence>
<feature type="non-terminal residue" evidence="1">
    <location>
        <position position="117"/>
    </location>
</feature>
<accession>A0AAV5W3S9</accession>
<protein>
    <submittedName>
        <fullName evidence="1">Uncharacterized protein</fullName>
    </submittedName>
</protein>
<keyword evidence="2" id="KW-1185">Reference proteome</keyword>
<evidence type="ECO:0000313" key="1">
    <source>
        <dbReference type="EMBL" id="GMT26223.1"/>
    </source>
</evidence>